<evidence type="ECO:0000313" key="9">
    <source>
        <dbReference type="Proteomes" id="UP000253961"/>
    </source>
</evidence>
<feature type="transmembrane region" description="Helical" evidence="6">
    <location>
        <begin position="156"/>
        <end position="175"/>
    </location>
</feature>
<comment type="subcellular location">
    <subcellularLocation>
        <location evidence="1">Cell membrane</location>
        <topology evidence="1">Multi-pass membrane protein</topology>
    </subcellularLocation>
</comment>
<feature type="transmembrane region" description="Helical" evidence="6">
    <location>
        <begin position="65"/>
        <end position="84"/>
    </location>
</feature>
<dbReference type="SUPFAM" id="SSF103481">
    <property type="entry name" value="Multidrug resistance efflux transporter EmrE"/>
    <property type="match status" value="2"/>
</dbReference>
<organism evidence="8 9">
    <name type="scientific">Pedobacter chinensis</name>
    <dbReference type="NCBI Taxonomy" id="2282421"/>
    <lineage>
        <taxon>Bacteria</taxon>
        <taxon>Pseudomonadati</taxon>
        <taxon>Bacteroidota</taxon>
        <taxon>Sphingobacteriia</taxon>
        <taxon>Sphingobacteriales</taxon>
        <taxon>Sphingobacteriaceae</taxon>
        <taxon>Pedobacter</taxon>
    </lineage>
</organism>
<dbReference type="InterPro" id="IPR000620">
    <property type="entry name" value="EamA_dom"/>
</dbReference>
<keyword evidence="4 6" id="KW-1133">Transmembrane helix</keyword>
<evidence type="ECO:0000256" key="6">
    <source>
        <dbReference type="SAM" id="Phobius"/>
    </source>
</evidence>
<keyword evidence="5 6" id="KW-0472">Membrane</keyword>
<feature type="transmembrane region" description="Helical" evidence="6">
    <location>
        <begin position="122"/>
        <end position="141"/>
    </location>
</feature>
<feature type="transmembrane region" description="Helical" evidence="6">
    <location>
        <begin position="96"/>
        <end position="115"/>
    </location>
</feature>
<sequence length="294" mass="32593">MSRQKSIILMFAASFCWAAGFITMGNVLKSVNAVTLLFLRYFITAIVLVPIILKTERFDFPKKNNILAIAGMAVFNVLLMNLMMFEGYKTTTGTNISIISAMNPLTIAFWSFVILKVRFRWLQVTGAFVAFFGVLVMVFRGNLQALASLQFHQGDLWMIAAVFSFGLSAICSRFATQSISPLNALFYSSIIGLVLLLPIGTASFSWPEWDARLIGQVLLIGVVSTALAQWFFNLSIKSLGAAESGFIINFNPVFGVLISLVFLREIPVWGQLIGWLIIMGGTALFYNKISFKSK</sequence>
<evidence type="ECO:0000256" key="2">
    <source>
        <dbReference type="ARBA" id="ARBA00022475"/>
    </source>
</evidence>
<dbReference type="OrthoDB" id="9150437at2"/>
<feature type="domain" description="EamA" evidence="7">
    <location>
        <begin position="5"/>
        <end position="138"/>
    </location>
</feature>
<feature type="domain" description="EamA" evidence="7">
    <location>
        <begin position="154"/>
        <end position="285"/>
    </location>
</feature>
<proteinExistence type="predicted"/>
<comment type="caution">
    <text evidence="8">The sequence shown here is derived from an EMBL/GenBank/DDBJ whole genome shotgun (WGS) entry which is preliminary data.</text>
</comment>
<dbReference type="PANTHER" id="PTHR32322">
    <property type="entry name" value="INNER MEMBRANE TRANSPORTER"/>
    <property type="match status" value="1"/>
</dbReference>
<evidence type="ECO:0000256" key="3">
    <source>
        <dbReference type="ARBA" id="ARBA00022692"/>
    </source>
</evidence>
<evidence type="ECO:0000259" key="7">
    <source>
        <dbReference type="Pfam" id="PF00892"/>
    </source>
</evidence>
<dbReference type="RefSeq" id="WP_115403420.1">
    <property type="nucleotide sequence ID" value="NZ_QPKV01000005.1"/>
</dbReference>
<feature type="transmembrane region" description="Helical" evidence="6">
    <location>
        <begin position="244"/>
        <end position="262"/>
    </location>
</feature>
<dbReference type="AlphaFoldDB" id="A0A369PXL8"/>
<reference evidence="8 9" key="1">
    <citation type="submission" date="2018-07" db="EMBL/GenBank/DDBJ databases">
        <title>Pedobacter sp. nov., isolated from soil.</title>
        <authorList>
            <person name="Zhou L.Y."/>
            <person name="Du Z.J."/>
        </authorList>
    </citation>
    <scope>NUCLEOTIDE SEQUENCE [LARGE SCALE GENOMIC DNA]</scope>
    <source>
        <strain evidence="8 9">JDX94</strain>
    </source>
</reference>
<feature type="transmembrane region" description="Helical" evidence="6">
    <location>
        <begin position="268"/>
        <end position="286"/>
    </location>
</feature>
<name>A0A369PXL8_9SPHI</name>
<feature type="transmembrane region" description="Helical" evidence="6">
    <location>
        <begin position="184"/>
        <end position="207"/>
    </location>
</feature>
<dbReference type="InterPro" id="IPR050638">
    <property type="entry name" value="AA-Vitamin_Transporters"/>
</dbReference>
<evidence type="ECO:0000256" key="1">
    <source>
        <dbReference type="ARBA" id="ARBA00004651"/>
    </source>
</evidence>
<protein>
    <submittedName>
        <fullName evidence="8">DMT family transporter</fullName>
    </submittedName>
</protein>
<dbReference type="EMBL" id="QPKV01000005">
    <property type="protein sequence ID" value="RDC55955.1"/>
    <property type="molecule type" value="Genomic_DNA"/>
</dbReference>
<dbReference type="InterPro" id="IPR037185">
    <property type="entry name" value="EmrE-like"/>
</dbReference>
<feature type="transmembrane region" description="Helical" evidence="6">
    <location>
        <begin position="34"/>
        <end position="53"/>
    </location>
</feature>
<keyword evidence="3 6" id="KW-0812">Transmembrane</keyword>
<gene>
    <name evidence="8" type="ORF">DU508_13940</name>
</gene>
<dbReference type="Proteomes" id="UP000253961">
    <property type="component" value="Unassembled WGS sequence"/>
</dbReference>
<dbReference type="PANTHER" id="PTHR32322:SF18">
    <property type="entry name" value="S-ADENOSYLMETHIONINE_S-ADENOSYLHOMOCYSTEINE TRANSPORTER"/>
    <property type="match status" value="1"/>
</dbReference>
<keyword evidence="9" id="KW-1185">Reference proteome</keyword>
<dbReference type="Pfam" id="PF00892">
    <property type="entry name" value="EamA"/>
    <property type="match status" value="2"/>
</dbReference>
<evidence type="ECO:0000313" key="8">
    <source>
        <dbReference type="EMBL" id="RDC55955.1"/>
    </source>
</evidence>
<feature type="transmembrane region" description="Helical" evidence="6">
    <location>
        <begin position="7"/>
        <end position="28"/>
    </location>
</feature>
<evidence type="ECO:0000256" key="5">
    <source>
        <dbReference type="ARBA" id="ARBA00023136"/>
    </source>
</evidence>
<accession>A0A369PXL8</accession>
<feature type="transmembrane region" description="Helical" evidence="6">
    <location>
        <begin position="213"/>
        <end position="232"/>
    </location>
</feature>
<dbReference type="GO" id="GO:0005886">
    <property type="term" value="C:plasma membrane"/>
    <property type="evidence" value="ECO:0007669"/>
    <property type="project" value="UniProtKB-SubCell"/>
</dbReference>
<evidence type="ECO:0000256" key="4">
    <source>
        <dbReference type="ARBA" id="ARBA00022989"/>
    </source>
</evidence>
<keyword evidence="2" id="KW-1003">Cell membrane</keyword>